<reference evidence="2" key="1">
    <citation type="submission" date="2018-11" db="EMBL/GenBank/DDBJ databases">
        <authorList>
            <person name="Grassa J C."/>
        </authorList>
    </citation>
    <scope>NUCLEOTIDE SEQUENCE [LARGE SCALE GENOMIC DNA]</scope>
</reference>
<reference evidence="2" key="2">
    <citation type="submission" date="2021-03" db="UniProtKB">
        <authorList>
            <consortium name="EnsemblPlants"/>
        </authorList>
    </citation>
    <scope>IDENTIFICATION</scope>
</reference>
<dbReference type="Pfam" id="PF03140">
    <property type="entry name" value="DUF247"/>
    <property type="match status" value="1"/>
</dbReference>
<dbReference type="AlphaFoldDB" id="A0A803P7F5"/>
<organism evidence="2 3">
    <name type="scientific">Cannabis sativa</name>
    <name type="common">Hemp</name>
    <name type="synonym">Marijuana</name>
    <dbReference type="NCBI Taxonomy" id="3483"/>
    <lineage>
        <taxon>Eukaryota</taxon>
        <taxon>Viridiplantae</taxon>
        <taxon>Streptophyta</taxon>
        <taxon>Embryophyta</taxon>
        <taxon>Tracheophyta</taxon>
        <taxon>Spermatophyta</taxon>
        <taxon>Magnoliopsida</taxon>
        <taxon>eudicotyledons</taxon>
        <taxon>Gunneridae</taxon>
        <taxon>Pentapetalae</taxon>
        <taxon>rosids</taxon>
        <taxon>fabids</taxon>
        <taxon>Rosales</taxon>
        <taxon>Cannabaceae</taxon>
        <taxon>Cannabis</taxon>
    </lineage>
</organism>
<dbReference type="InterPro" id="IPR004158">
    <property type="entry name" value="DUF247_pln"/>
</dbReference>
<evidence type="ECO:0000313" key="3">
    <source>
        <dbReference type="Proteomes" id="UP000596661"/>
    </source>
</evidence>
<sequence length="150" mass="17580">MTSTHHEIVAIGNEKVASASSKLHDELMKNKMNEQPKPIVRRRSDRERGQQTKIQKVPQVLRDEYKGLEKYYDPKWISIGPIHHGNPKFKLAEQKFKFKFAAKFVENSGQQSHEQLYKTIMEKIEVLKECFDEEVLKTISTKDDHDLSNR</sequence>
<evidence type="ECO:0000313" key="2">
    <source>
        <dbReference type="EnsemblPlants" id="cds.evm.model.03.1983"/>
    </source>
</evidence>
<evidence type="ECO:0000256" key="1">
    <source>
        <dbReference type="SAM" id="MobiDB-lite"/>
    </source>
</evidence>
<feature type="compositionally biased region" description="Basic and acidic residues" evidence="1">
    <location>
        <begin position="22"/>
        <end position="34"/>
    </location>
</feature>
<dbReference type="Proteomes" id="UP000596661">
    <property type="component" value="Chromosome 3"/>
</dbReference>
<dbReference type="EnsemblPlants" id="evm.model.03.1983">
    <property type="protein sequence ID" value="cds.evm.model.03.1983"/>
    <property type="gene ID" value="evm.TU.03.1983"/>
</dbReference>
<name>A0A803P7F5_CANSA</name>
<dbReference type="Gramene" id="evm.model.03.1983">
    <property type="protein sequence ID" value="cds.evm.model.03.1983"/>
    <property type="gene ID" value="evm.TU.03.1983"/>
</dbReference>
<feature type="region of interest" description="Disordered" evidence="1">
    <location>
        <begin position="20"/>
        <end position="55"/>
    </location>
</feature>
<dbReference type="EMBL" id="UZAU01000347">
    <property type="status" value="NOT_ANNOTATED_CDS"/>
    <property type="molecule type" value="Genomic_DNA"/>
</dbReference>
<protein>
    <submittedName>
        <fullName evidence="2">Uncharacterized protein</fullName>
    </submittedName>
</protein>
<keyword evidence="3" id="KW-1185">Reference proteome</keyword>
<accession>A0A803P7F5</accession>
<proteinExistence type="predicted"/>